<dbReference type="PANTHER" id="PTHR43105:SF4">
    <property type="entry name" value="PROTEIN YDEP"/>
    <property type="match status" value="1"/>
</dbReference>
<gene>
    <name evidence="12" type="ORF">ACH3VR_02210</name>
</gene>
<dbReference type="PIRSF" id="PIRSF000144">
    <property type="entry name" value="CbbBc"/>
    <property type="match status" value="1"/>
</dbReference>
<keyword evidence="8" id="KW-0408">Iron</keyword>
<sequence>MAKRAPTADIDESKVRHSSTKKVAVGVPAVLHALQIANDQMGVKRSVESLLRVNQKDGFDCPGCAWPEEDKRHIAEFCENGAKAVAEEATLRRVGADFFAQHSMAELEAHDDWWLGQQGRLTQPMLLEAGDTHYRPITWAGALLEIARALRGLDDPDEAVFYTSGRTSNEAAFMYQLLVRGLGTNNLPDCSNMCHESSGSALTETIGIGKGTVSIEDVHEADLLIVAGQNPGTNHPRMLSALEKAKRNGATIIAVNPLPEAGLMRFENPQTVRGVAFGGTKLADEFLQIRLGGDQALFQAIGKHLLEIEERDGGVLDHAFIAEHTSGFDAYTQAMADVSWRELVAATGLPESVLRRVGETVRDSKSTIVCWAMGLTQHKHSVPTLRDVVNMLLLQGNIGRPGAGVCPVRGHSNVQGDRTVGIYEKPSAKFLDALDAEFAFAAPREHGYDTVEAIRAMRDGGVRFFMGMGGNFISATPDTEVVEAGMRSVDLTVQVSTKLNRSHVVTGKRAIILPTLGRTDRDKRGGKEQRVSVEDSMGAVHSSRGRLAPPSEDLLSEVAIVARLCALVFGASGPRPVPVGTGVHDRAEIEHSQVERAPGREGQRTDSAAVGHPLNVPQADWTALEDDYALIRTHIQNVIPGFEDYEQRIDKGRTFFLPNGPRDARTFATVDGKARFTVNPLEYPRIPKGRLLLQTLRSHDQYNTTIYGKDDRYRGISGGRRVVLVNAKDIQVLGFAEDEIVDLVSEWIGPDGAVQERRAEEFRIVAYSTPRGNAAAYYPETNVLVPLDSVADVSGTPTSKSVVVRLEHRA</sequence>
<evidence type="ECO:0000313" key="13">
    <source>
        <dbReference type="Proteomes" id="UP001610861"/>
    </source>
</evidence>
<feature type="region of interest" description="Disordered" evidence="10">
    <location>
        <begin position="518"/>
        <end position="548"/>
    </location>
</feature>
<feature type="compositionally biased region" description="Basic and acidic residues" evidence="10">
    <location>
        <begin position="518"/>
        <end position="533"/>
    </location>
</feature>
<keyword evidence="6" id="KW-0479">Metal-binding</keyword>
<proteinExistence type="inferred from homology"/>
<evidence type="ECO:0000256" key="7">
    <source>
        <dbReference type="ARBA" id="ARBA00023002"/>
    </source>
</evidence>
<dbReference type="RefSeq" id="WP_396639112.1">
    <property type="nucleotide sequence ID" value="NZ_JBIQWL010000001.1"/>
</dbReference>
<evidence type="ECO:0000256" key="2">
    <source>
        <dbReference type="ARBA" id="ARBA00001966"/>
    </source>
</evidence>
<keyword evidence="4" id="KW-0004">4Fe-4S</keyword>
<dbReference type="CDD" id="cd02767">
    <property type="entry name" value="MopB_ydeP"/>
    <property type="match status" value="1"/>
</dbReference>
<evidence type="ECO:0000259" key="11">
    <source>
        <dbReference type="Pfam" id="PF00384"/>
    </source>
</evidence>
<evidence type="ECO:0000313" key="12">
    <source>
        <dbReference type="EMBL" id="MFH8249167.1"/>
    </source>
</evidence>
<dbReference type="PANTHER" id="PTHR43105">
    <property type="entry name" value="RESPIRATORY NITRATE REDUCTASE"/>
    <property type="match status" value="1"/>
</dbReference>
<comment type="similarity">
    <text evidence="3">Belongs to the prokaryotic molybdopterin-containing oxidoreductase family.</text>
</comment>
<evidence type="ECO:0000256" key="3">
    <source>
        <dbReference type="ARBA" id="ARBA00010312"/>
    </source>
</evidence>
<keyword evidence="13" id="KW-1185">Reference proteome</keyword>
<feature type="domain" description="Molybdopterin oxidoreductase" evidence="11">
    <location>
        <begin position="120"/>
        <end position="493"/>
    </location>
</feature>
<evidence type="ECO:0000256" key="9">
    <source>
        <dbReference type="ARBA" id="ARBA00023014"/>
    </source>
</evidence>
<accession>A0ABW7Q3T4</accession>
<comment type="cofactor">
    <cofactor evidence="1">
        <name>Mo-bis(molybdopterin guanine dinucleotide)</name>
        <dbReference type="ChEBI" id="CHEBI:60539"/>
    </cofactor>
</comment>
<dbReference type="InterPro" id="IPR009010">
    <property type="entry name" value="Asp_de-COase-like_dom_sf"/>
</dbReference>
<evidence type="ECO:0000256" key="8">
    <source>
        <dbReference type="ARBA" id="ARBA00023004"/>
    </source>
</evidence>
<evidence type="ECO:0000256" key="5">
    <source>
        <dbReference type="ARBA" id="ARBA00022505"/>
    </source>
</evidence>
<evidence type="ECO:0000256" key="10">
    <source>
        <dbReference type="SAM" id="MobiDB-lite"/>
    </source>
</evidence>
<keyword evidence="9" id="KW-0411">Iron-sulfur</keyword>
<dbReference type="Proteomes" id="UP001610861">
    <property type="component" value="Unassembled WGS sequence"/>
</dbReference>
<keyword evidence="5" id="KW-0500">Molybdenum</keyword>
<comment type="cofactor">
    <cofactor evidence="2">
        <name>[4Fe-4S] cluster</name>
        <dbReference type="ChEBI" id="CHEBI:49883"/>
    </cofactor>
</comment>
<dbReference type="Gene3D" id="3.40.228.10">
    <property type="entry name" value="Dimethylsulfoxide Reductase, domain 2"/>
    <property type="match status" value="1"/>
</dbReference>
<name>A0ABW7Q3T4_9MICO</name>
<organism evidence="12 13">
    <name type="scientific">Microbacterium alkaliflavum</name>
    <dbReference type="NCBI Taxonomy" id="3248839"/>
    <lineage>
        <taxon>Bacteria</taxon>
        <taxon>Bacillati</taxon>
        <taxon>Actinomycetota</taxon>
        <taxon>Actinomycetes</taxon>
        <taxon>Micrococcales</taxon>
        <taxon>Microbacteriaceae</taxon>
        <taxon>Microbacterium</taxon>
    </lineage>
</organism>
<dbReference type="SUPFAM" id="SSF53706">
    <property type="entry name" value="Formate dehydrogenase/DMSO reductase, domains 1-3"/>
    <property type="match status" value="1"/>
</dbReference>
<dbReference type="EMBL" id="JBIQWL010000001">
    <property type="protein sequence ID" value="MFH8249167.1"/>
    <property type="molecule type" value="Genomic_DNA"/>
</dbReference>
<dbReference type="InterPro" id="IPR050123">
    <property type="entry name" value="Prok_molybdopt-oxidoreductase"/>
</dbReference>
<comment type="caution">
    <text evidence="12">The sequence shown here is derived from an EMBL/GenBank/DDBJ whole genome shotgun (WGS) entry which is preliminary data.</text>
</comment>
<dbReference type="Pfam" id="PF00384">
    <property type="entry name" value="Molybdopterin"/>
    <property type="match status" value="1"/>
</dbReference>
<dbReference type="InterPro" id="IPR010046">
    <property type="entry name" value="Mopterin_OxRdtse_a_bac"/>
</dbReference>
<dbReference type="NCBIfam" id="TIGR01701">
    <property type="entry name" value="Fdhalpha-like"/>
    <property type="match status" value="1"/>
</dbReference>
<feature type="compositionally biased region" description="Basic and acidic residues" evidence="10">
    <location>
        <begin position="592"/>
        <end position="604"/>
    </location>
</feature>
<evidence type="ECO:0000256" key="4">
    <source>
        <dbReference type="ARBA" id="ARBA00022485"/>
    </source>
</evidence>
<dbReference type="Gene3D" id="3.40.50.740">
    <property type="match status" value="1"/>
</dbReference>
<evidence type="ECO:0000256" key="6">
    <source>
        <dbReference type="ARBA" id="ARBA00022723"/>
    </source>
</evidence>
<dbReference type="SUPFAM" id="SSF50692">
    <property type="entry name" value="ADC-like"/>
    <property type="match status" value="1"/>
</dbReference>
<protein>
    <submittedName>
        <fullName evidence="12">FdhF/YdeP family oxidoreductase</fullName>
    </submittedName>
</protein>
<dbReference type="CDD" id="cd02787">
    <property type="entry name" value="MopB_CT_ydeP"/>
    <property type="match status" value="1"/>
</dbReference>
<dbReference type="InterPro" id="IPR041953">
    <property type="entry name" value="YdeP_MopB"/>
</dbReference>
<evidence type="ECO:0000256" key="1">
    <source>
        <dbReference type="ARBA" id="ARBA00001942"/>
    </source>
</evidence>
<dbReference type="InterPro" id="IPR006656">
    <property type="entry name" value="Mopterin_OxRdtase"/>
</dbReference>
<feature type="region of interest" description="Disordered" evidence="10">
    <location>
        <begin position="592"/>
        <end position="613"/>
    </location>
</feature>
<reference evidence="12 13" key="1">
    <citation type="submission" date="2024-09" db="EMBL/GenBank/DDBJ databases">
        <authorList>
            <person name="Pan X."/>
        </authorList>
    </citation>
    <scope>NUCLEOTIDE SEQUENCE [LARGE SCALE GENOMIC DNA]</scope>
    <source>
        <strain evidence="12 13">B2969</strain>
    </source>
</reference>
<dbReference type="InterPro" id="IPR037951">
    <property type="entry name" value="MopB_CT_YdeP"/>
</dbReference>
<keyword evidence="7" id="KW-0560">Oxidoreductase</keyword>